<proteinExistence type="predicted"/>
<evidence type="ECO:0000313" key="1">
    <source>
        <dbReference type="EMBL" id="SMO94185.1"/>
    </source>
</evidence>
<protein>
    <submittedName>
        <fullName evidence="1">Uncharacterized protein</fullName>
    </submittedName>
</protein>
<dbReference type="EMBL" id="FXTP01000017">
    <property type="protein sequence ID" value="SMO94185.1"/>
    <property type="molecule type" value="Genomic_DNA"/>
</dbReference>
<keyword evidence="2" id="KW-1185">Reference proteome</keyword>
<name>A0A521FDE2_9BACT</name>
<reference evidence="1 2" key="1">
    <citation type="submission" date="2017-05" db="EMBL/GenBank/DDBJ databases">
        <authorList>
            <person name="Varghese N."/>
            <person name="Submissions S."/>
        </authorList>
    </citation>
    <scope>NUCLEOTIDE SEQUENCE [LARGE SCALE GENOMIC DNA]</scope>
    <source>
        <strain evidence="1 2">DSM 21985</strain>
    </source>
</reference>
<dbReference type="AlphaFoldDB" id="A0A521FDE2"/>
<organism evidence="1 2">
    <name type="scientific">Gracilimonas mengyeensis</name>
    <dbReference type="NCBI Taxonomy" id="1302730"/>
    <lineage>
        <taxon>Bacteria</taxon>
        <taxon>Pseudomonadati</taxon>
        <taxon>Balneolota</taxon>
        <taxon>Balneolia</taxon>
        <taxon>Balneolales</taxon>
        <taxon>Balneolaceae</taxon>
        <taxon>Gracilimonas</taxon>
    </lineage>
</organism>
<evidence type="ECO:0000313" key="2">
    <source>
        <dbReference type="Proteomes" id="UP000317557"/>
    </source>
</evidence>
<sequence length="40" mass="4429">MKIKFGVQLIITFIIATGTLFAQSVTTVPPDMANDRFLTE</sequence>
<gene>
    <name evidence="1" type="ORF">SAMN06265219_11764</name>
</gene>
<accession>A0A521FDE2</accession>
<dbReference type="Proteomes" id="UP000317557">
    <property type="component" value="Unassembled WGS sequence"/>
</dbReference>